<evidence type="ECO:0000313" key="6">
    <source>
        <dbReference type="Proteomes" id="UP000799536"/>
    </source>
</evidence>
<protein>
    <recommendedName>
        <fullName evidence="4">Zn(2)-C6 fungal-type domain-containing protein</fullName>
    </recommendedName>
</protein>
<dbReference type="GO" id="GO:0045944">
    <property type="term" value="P:positive regulation of transcription by RNA polymerase II"/>
    <property type="evidence" value="ECO:0007669"/>
    <property type="project" value="TreeGrafter"/>
</dbReference>
<dbReference type="InterPro" id="IPR036864">
    <property type="entry name" value="Zn2-C6_fun-type_DNA-bd_sf"/>
</dbReference>
<evidence type="ECO:0000259" key="4">
    <source>
        <dbReference type="PROSITE" id="PS50048"/>
    </source>
</evidence>
<dbReference type="GO" id="GO:0000976">
    <property type="term" value="F:transcription cis-regulatory region binding"/>
    <property type="evidence" value="ECO:0007669"/>
    <property type="project" value="TreeGrafter"/>
</dbReference>
<dbReference type="Gene3D" id="4.10.240.10">
    <property type="entry name" value="Zn(2)-C6 fungal-type DNA-binding domain"/>
    <property type="match status" value="1"/>
</dbReference>
<comment type="subcellular location">
    <subcellularLocation>
        <location evidence="1">Nucleus</location>
    </subcellularLocation>
</comment>
<feature type="region of interest" description="Disordered" evidence="3">
    <location>
        <begin position="215"/>
        <end position="238"/>
    </location>
</feature>
<dbReference type="InterPro" id="IPR001138">
    <property type="entry name" value="Zn2Cys6_DnaBD"/>
</dbReference>
<accession>A0A9P4JLH1</accession>
<dbReference type="Pfam" id="PF00172">
    <property type="entry name" value="Zn_clus"/>
    <property type="match status" value="1"/>
</dbReference>
<organism evidence="5 6">
    <name type="scientific">Delitschia confertaspora ATCC 74209</name>
    <dbReference type="NCBI Taxonomy" id="1513339"/>
    <lineage>
        <taxon>Eukaryota</taxon>
        <taxon>Fungi</taxon>
        <taxon>Dikarya</taxon>
        <taxon>Ascomycota</taxon>
        <taxon>Pezizomycotina</taxon>
        <taxon>Dothideomycetes</taxon>
        <taxon>Pleosporomycetidae</taxon>
        <taxon>Pleosporales</taxon>
        <taxon>Delitschiaceae</taxon>
        <taxon>Delitschia</taxon>
    </lineage>
</organism>
<sequence>MAEAISIPSPSLFLGSSPDPNTRNTPVRRPPRRSHIQSSNPPLQHSESNGITKRKQSKSRNGCITCKAKRLKCDETKPSCQQCARRSVTCGGYKKDFKWRPFEEASFTGKASSAKNRKAAASSPVSTHVSSTGSTPKSVSQPLSSQESLQNAFMHPHGLLPSALHNPPMTSFEASYSPETDICVLPQHSSYTTAPHPLSSGDSFDQTLLDSNSVYEPSSADFRRTRTTAPSSISSGQSPRLVDLLLPETDLHAPPEEYVSYRAQYPESFYQPTSYTPANELVEDEDIEEIPRDFSSDHESLVIRLPSLSPSPSNSSSSSSESVYFPMLTLPQFPMNSPEMLTRRFDRDTCGILSVKDGPTENPWRTLIWPLARDCPALYYAIASMTSFHQSKDSAQLRMQGIAHMSTAIQILASGLENMRYEAAISTTLVLAFSESWDQHISTGINHIKGAKLLLDRELARHNLVPLRGEERTRLQFLCNTWIYMNVIARLTSSDNDQSDDFDAVSEMLCSNDEEYTELDPLMGCANTLFPIIGRVANLVHKVRNMDSNSPSIISQALQLKTQLETWVPPAHIEDPEDETTSPHDSERTAIAYQYATLLYLHQAVPEIPSLSSSELAKKVMCELATVEPRSRAIIVQIFPLMAAGSEAVAEDREWVRNRWEMMSARMKIGVIDRCADVTKEVWKRRDDAFQHATYQEDTLNEPFMPNRLKRDFSLMSEGVGDGDEFSWGDLGNKRLALSRPIAFDSPQPLTVKAEYGESRRRSISTTEALDPDLTVKGRLHWLGVMKDWGWEILLG</sequence>
<dbReference type="InterPro" id="IPR021858">
    <property type="entry name" value="Fun_TF"/>
</dbReference>
<evidence type="ECO:0000256" key="3">
    <source>
        <dbReference type="SAM" id="MobiDB-lite"/>
    </source>
</evidence>
<name>A0A9P4JLH1_9PLEO</name>
<keyword evidence="2" id="KW-0539">Nucleus</keyword>
<feature type="compositionally biased region" description="Polar residues" evidence="3">
    <location>
        <begin position="124"/>
        <end position="148"/>
    </location>
</feature>
<feature type="region of interest" description="Disordered" evidence="3">
    <location>
        <begin position="106"/>
        <end position="148"/>
    </location>
</feature>
<dbReference type="EMBL" id="ML994081">
    <property type="protein sequence ID" value="KAF2199339.1"/>
    <property type="molecule type" value="Genomic_DNA"/>
</dbReference>
<dbReference type="PANTHER" id="PTHR37534">
    <property type="entry name" value="TRANSCRIPTIONAL ACTIVATOR PROTEIN UGA3"/>
    <property type="match status" value="1"/>
</dbReference>
<dbReference type="PROSITE" id="PS00463">
    <property type="entry name" value="ZN2_CY6_FUNGAL_1"/>
    <property type="match status" value="1"/>
</dbReference>
<evidence type="ECO:0000313" key="5">
    <source>
        <dbReference type="EMBL" id="KAF2199339.1"/>
    </source>
</evidence>
<comment type="caution">
    <text evidence="5">The sequence shown here is derived from an EMBL/GenBank/DDBJ whole genome shotgun (WGS) entry which is preliminary data.</text>
</comment>
<dbReference type="PANTHER" id="PTHR37534:SF47">
    <property type="entry name" value="ZN(2)-C6 FUNGAL-TYPE DOMAIN-CONTAINING PROTEIN"/>
    <property type="match status" value="1"/>
</dbReference>
<dbReference type="Pfam" id="PF11951">
    <property type="entry name" value="Fungal_trans_2"/>
    <property type="match status" value="1"/>
</dbReference>
<feature type="domain" description="Zn(2)-C6 fungal-type" evidence="4">
    <location>
        <begin position="62"/>
        <end position="90"/>
    </location>
</feature>
<reference evidence="5" key="1">
    <citation type="journal article" date="2020" name="Stud. Mycol.">
        <title>101 Dothideomycetes genomes: a test case for predicting lifestyles and emergence of pathogens.</title>
        <authorList>
            <person name="Haridas S."/>
            <person name="Albert R."/>
            <person name="Binder M."/>
            <person name="Bloem J."/>
            <person name="Labutti K."/>
            <person name="Salamov A."/>
            <person name="Andreopoulos B."/>
            <person name="Baker S."/>
            <person name="Barry K."/>
            <person name="Bills G."/>
            <person name="Bluhm B."/>
            <person name="Cannon C."/>
            <person name="Castanera R."/>
            <person name="Culley D."/>
            <person name="Daum C."/>
            <person name="Ezra D."/>
            <person name="Gonzalez J."/>
            <person name="Henrissat B."/>
            <person name="Kuo A."/>
            <person name="Liang C."/>
            <person name="Lipzen A."/>
            <person name="Lutzoni F."/>
            <person name="Magnuson J."/>
            <person name="Mondo S."/>
            <person name="Nolan M."/>
            <person name="Ohm R."/>
            <person name="Pangilinan J."/>
            <person name="Park H.-J."/>
            <person name="Ramirez L."/>
            <person name="Alfaro M."/>
            <person name="Sun H."/>
            <person name="Tritt A."/>
            <person name="Yoshinaga Y."/>
            <person name="Zwiers L.-H."/>
            <person name="Turgeon B."/>
            <person name="Goodwin S."/>
            <person name="Spatafora J."/>
            <person name="Crous P."/>
            <person name="Grigoriev I."/>
        </authorList>
    </citation>
    <scope>NUCLEOTIDE SEQUENCE</scope>
    <source>
        <strain evidence="5">ATCC 74209</strain>
    </source>
</reference>
<feature type="compositionally biased region" description="Polar residues" evidence="3">
    <location>
        <begin position="36"/>
        <end position="51"/>
    </location>
</feature>
<evidence type="ECO:0000256" key="2">
    <source>
        <dbReference type="ARBA" id="ARBA00023242"/>
    </source>
</evidence>
<feature type="region of interest" description="Disordered" evidence="3">
    <location>
        <begin position="1"/>
        <end position="60"/>
    </location>
</feature>
<dbReference type="AlphaFoldDB" id="A0A9P4JLH1"/>
<proteinExistence type="predicted"/>
<dbReference type="Proteomes" id="UP000799536">
    <property type="component" value="Unassembled WGS sequence"/>
</dbReference>
<dbReference type="GO" id="GO:0005634">
    <property type="term" value="C:nucleus"/>
    <property type="evidence" value="ECO:0007669"/>
    <property type="project" value="UniProtKB-SubCell"/>
</dbReference>
<feature type="compositionally biased region" description="Low complexity" evidence="3">
    <location>
        <begin position="110"/>
        <end position="123"/>
    </location>
</feature>
<keyword evidence="6" id="KW-1185">Reference proteome</keyword>
<dbReference type="SMART" id="SM00066">
    <property type="entry name" value="GAL4"/>
    <property type="match status" value="1"/>
</dbReference>
<dbReference type="CDD" id="cd00067">
    <property type="entry name" value="GAL4"/>
    <property type="match status" value="1"/>
</dbReference>
<dbReference type="GO" id="GO:0000981">
    <property type="term" value="F:DNA-binding transcription factor activity, RNA polymerase II-specific"/>
    <property type="evidence" value="ECO:0007669"/>
    <property type="project" value="InterPro"/>
</dbReference>
<dbReference type="OrthoDB" id="3886144at2759"/>
<evidence type="ECO:0000256" key="1">
    <source>
        <dbReference type="ARBA" id="ARBA00004123"/>
    </source>
</evidence>
<dbReference type="GO" id="GO:0008270">
    <property type="term" value="F:zinc ion binding"/>
    <property type="evidence" value="ECO:0007669"/>
    <property type="project" value="InterPro"/>
</dbReference>
<feature type="compositionally biased region" description="Low complexity" evidence="3">
    <location>
        <begin position="18"/>
        <end position="27"/>
    </location>
</feature>
<feature type="compositionally biased region" description="Polar residues" evidence="3">
    <location>
        <begin position="227"/>
        <end position="238"/>
    </location>
</feature>
<dbReference type="PROSITE" id="PS50048">
    <property type="entry name" value="ZN2_CY6_FUNGAL_2"/>
    <property type="match status" value="1"/>
</dbReference>
<dbReference type="SUPFAM" id="SSF57701">
    <property type="entry name" value="Zn2/Cys6 DNA-binding domain"/>
    <property type="match status" value="1"/>
</dbReference>
<gene>
    <name evidence="5" type="ORF">GQ43DRAFT_119152</name>
</gene>